<protein>
    <submittedName>
        <fullName evidence="1">Uncharacterized protein</fullName>
    </submittedName>
</protein>
<dbReference type="AlphaFoldDB" id="A0A2T4AI93"/>
<sequence>MGALNRGTWPRIGGGSRGIARSVCQAYRAEDKQQHFECEIGLRIAAPNPRACMHHAGHCPVKELRLLFTAAADAMMDLRRSHGNRQVADGMVVMATANRREAFKKGVAATASRTYIYLHLHLHLLYVHCASIASLLPPNPLCLARYLAAHTTTILAYTKPRSCTTPSVHYLSIPWHTQPDNTPDLIHSPTIDIYTYTSITYLTY</sequence>
<name>A0A2T4AI93_TRIHA</name>
<dbReference type="Proteomes" id="UP000241690">
    <property type="component" value="Unassembled WGS sequence"/>
</dbReference>
<proteinExistence type="predicted"/>
<evidence type="ECO:0000313" key="2">
    <source>
        <dbReference type="Proteomes" id="UP000241690"/>
    </source>
</evidence>
<keyword evidence="2" id="KW-1185">Reference proteome</keyword>
<dbReference type="EMBL" id="KZ679678">
    <property type="protein sequence ID" value="PTB56618.1"/>
    <property type="molecule type" value="Genomic_DNA"/>
</dbReference>
<dbReference type="RefSeq" id="XP_024776295.1">
    <property type="nucleotide sequence ID" value="XM_024914724.1"/>
</dbReference>
<evidence type="ECO:0000313" key="1">
    <source>
        <dbReference type="EMBL" id="PTB56618.1"/>
    </source>
</evidence>
<dbReference type="GeneID" id="36623290"/>
<accession>A0A2T4AI93</accession>
<organism evidence="1 2">
    <name type="scientific">Trichoderma harzianum CBS 226.95</name>
    <dbReference type="NCBI Taxonomy" id="983964"/>
    <lineage>
        <taxon>Eukaryota</taxon>
        <taxon>Fungi</taxon>
        <taxon>Dikarya</taxon>
        <taxon>Ascomycota</taxon>
        <taxon>Pezizomycotina</taxon>
        <taxon>Sordariomycetes</taxon>
        <taxon>Hypocreomycetidae</taxon>
        <taxon>Hypocreales</taxon>
        <taxon>Hypocreaceae</taxon>
        <taxon>Trichoderma</taxon>
    </lineage>
</organism>
<gene>
    <name evidence="1" type="ORF">M431DRAFT_382725</name>
</gene>
<reference evidence="1 2" key="1">
    <citation type="submission" date="2016-07" db="EMBL/GenBank/DDBJ databases">
        <title>Multiple horizontal gene transfer events from other fungi enriched the ability of initially mycotrophic Trichoderma (Ascomycota) to feed on dead plant biomass.</title>
        <authorList>
            <consortium name="DOE Joint Genome Institute"/>
            <person name="Aerts A."/>
            <person name="Atanasova L."/>
            <person name="Chenthamara K."/>
            <person name="Zhang J."/>
            <person name="Grujic M."/>
            <person name="Henrissat B."/>
            <person name="Kuo A."/>
            <person name="Salamov A."/>
            <person name="Lipzen A."/>
            <person name="Labutti K."/>
            <person name="Barry K."/>
            <person name="Miao Y."/>
            <person name="Rahimi M.J."/>
            <person name="Shen Q."/>
            <person name="Grigoriev I.V."/>
            <person name="Kubicek C.P."/>
            <person name="Druzhinina I.S."/>
        </authorList>
    </citation>
    <scope>NUCLEOTIDE SEQUENCE [LARGE SCALE GENOMIC DNA]</scope>
    <source>
        <strain evidence="1 2">CBS 226.95</strain>
    </source>
</reference>